<feature type="compositionally biased region" description="Polar residues" evidence="1">
    <location>
        <begin position="22"/>
        <end position="38"/>
    </location>
</feature>
<feature type="region of interest" description="Disordered" evidence="1">
    <location>
        <begin position="1"/>
        <end position="92"/>
    </location>
</feature>
<accession>A0A699WYL9</accession>
<gene>
    <name evidence="2" type="ORF">Tci_922655</name>
</gene>
<protein>
    <submittedName>
        <fullName evidence="2">Uncharacterized protein</fullName>
    </submittedName>
</protein>
<organism evidence="2">
    <name type="scientific">Tanacetum cinerariifolium</name>
    <name type="common">Dalmatian daisy</name>
    <name type="synonym">Chrysanthemum cinerariifolium</name>
    <dbReference type="NCBI Taxonomy" id="118510"/>
    <lineage>
        <taxon>Eukaryota</taxon>
        <taxon>Viridiplantae</taxon>
        <taxon>Streptophyta</taxon>
        <taxon>Embryophyta</taxon>
        <taxon>Tracheophyta</taxon>
        <taxon>Spermatophyta</taxon>
        <taxon>Magnoliopsida</taxon>
        <taxon>eudicotyledons</taxon>
        <taxon>Gunneridae</taxon>
        <taxon>Pentapetalae</taxon>
        <taxon>asterids</taxon>
        <taxon>campanulids</taxon>
        <taxon>Asterales</taxon>
        <taxon>Asteraceae</taxon>
        <taxon>Asteroideae</taxon>
        <taxon>Anthemideae</taxon>
        <taxon>Anthemidinae</taxon>
        <taxon>Tanacetum</taxon>
    </lineage>
</organism>
<evidence type="ECO:0000256" key="1">
    <source>
        <dbReference type="SAM" id="MobiDB-lite"/>
    </source>
</evidence>
<reference evidence="2" key="1">
    <citation type="journal article" date="2019" name="Sci. Rep.">
        <title>Draft genome of Tanacetum cinerariifolium, the natural source of mosquito coil.</title>
        <authorList>
            <person name="Yamashiro T."/>
            <person name="Shiraishi A."/>
            <person name="Satake H."/>
            <person name="Nakayama K."/>
        </authorList>
    </citation>
    <scope>NUCLEOTIDE SEQUENCE</scope>
</reference>
<name>A0A699WYL9_TANCI</name>
<feature type="compositionally biased region" description="Low complexity" evidence="1">
    <location>
        <begin position="9"/>
        <end position="21"/>
    </location>
</feature>
<proteinExistence type="predicted"/>
<sequence>MSPVLAGTDSASAQQDASSEANTTQGSDFDQQRQQSAASDGHYGDVGRSMGMGRTGDNGDEDRGYDQSSYRGGVGSSGGREDLSDRQTDTSQ</sequence>
<comment type="caution">
    <text evidence="2">The sequence shown here is derived from an EMBL/GenBank/DDBJ whole genome shotgun (WGS) entry which is preliminary data.</text>
</comment>
<dbReference type="AlphaFoldDB" id="A0A699WYL9"/>
<feature type="non-terminal residue" evidence="2">
    <location>
        <position position="92"/>
    </location>
</feature>
<evidence type="ECO:0000313" key="2">
    <source>
        <dbReference type="EMBL" id="GFD50686.1"/>
    </source>
</evidence>
<dbReference type="EMBL" id="BKCJ011760484">
    <property type="protein sequence ID" value="GFD50686.1"/>
    <property type="molecule type" value="Genomic_DNA"/>
</dbReference>
<feature type="compositionally biased region" description="Basic and acidic residues" evidence="1">
    <location>
        <begin position="79"/>
        <end position="92"/>
    </location>
</feature>